<accession>A0A1H8RPU3</accession>
<name>A0A1H8RPU3_9FLAO</name>
<dbReference type="Gene3D" id="1.10.10.10">
    <property type="entry name" value="Winged helix-like DNA-binding domain superfamily/Winged helix DNA-binding domain"/>
    <property type="match status" value="1"/>
</dbReference>
<dbReference type="AlphaFoldDB" id="A0A1H8RPU3"/>
<sequence length="105" mass="12522">MNNIKHLTGFFDRILEDRNLNPTHVSLYIVLFQFWNINHFKNPISITRDEVMRTSKIGSTATYHKCMRELNEKGYIKYEPSFNPFKGSMVILFNFSEDQNQLMKK</sequence>
<evidence type="ECO:0000313" key="2">
    <source>
        <dbReference type="Proteomes" id="UP000198657"/>
    </source>
</evidence>
<proteinExistence type="predicted"/>
<organism evidence="1 2">
    <name type="scientific">Flavobacterium sinopsychrotolerans</name>
    <dbReference type="NCBI Taxonomy" id="604089"/>
    <lineage>
        <taxon>Bacteria</taxon>
        <taxon>Pseudomonadati</taxon>
        <taxon>Bacteroidota</taxon>
        <taxon>Flavobacteriia</taxon>
        <taxon>Flavobacteriales</taxon>
        <taxon>Flavobacteriaceae</taxon>
        <taxon>Flavobacterium</taxon>
    </lineage>
</organism>
<keyword evidence="2" id="KW-1185">Reference proteome</keyword>
<dbReference type="STRING" id="604089.SAMN04487942_0119"/>
<dbReference type="Proteomes" id="UP000198657">
    <property type="component" value="Unassembled WGS sequence"/>
</dbReference>
<evidence type="ECO:0000313" key="1">
    <source>
        <dbReference type="EMBL" id="SEO68184.1"/>
    </source>
</evidence>
<dbReference type="RefSeq" id="WP_244273319.1">
    <property type="nucleotide sequence ID" value="NZ_CBCSFM010000015.1"/>
</dbReference>
<reference evidence="2" key="1">
    <citation type="submission" date="2016-10" db="EMBL/GenBank/DDBJ databases">
        <authorList>
            <person name="Varghese N."/>
            <person name="Submissions S."/>
        </authorList>
    </citation>
    <scope>NUCLEOTIDE SEQUENCE [LARGE SCALE GENOMIC DNA]</scope>
    <source>
        <strain evidence="2">CGMCC 1.8704</strain>
    </source>
</reference>
<protein>
    <recommendedName>
        <fullName evidence="3">Transcriptional regulator</fullName>
    </recommendedName>
</protein>
<evidence type="ECO:0008006" key="3">
    <source>
        <dbReference type="Google" id="ProtNLM"/>
    </source>
</evidence>
<gene>
    <name evidence="1" type="ORF">SAMN04487942_0119</name>
</gene>
<dbReference type="InterPro" id="IPR036388">
    <property type="entry name" value="WH-like_DNA-bd_sf"/>
</dbReference>
<dbReference type="EMBL" id="FODN01000013">
    <property type="protein sequence ID" value="SEO68184.1"/>
    <property type="molecule type" value="Genomic_DNA"/>
</dbReference>